<proteinExistence type="predicted"/>
<sequence>MIDRPLCVASIADFPEPWRWIEPLYDGEPPIDFRFFRTPSSKWINRLPGLSWGRIGIALQLRGTIRRGGIDLVASSMPRLSHYTSAIARPHAEGVPHLATGFNFTDLPTGMRLDAMRRSFARIDRFGVFSRMERELYARLFDLPVERFHFDPWGVAPPIAAPLPRTIAEPYVVAIGGEARDYETLAAVAKRLPKRRFVAVVRPHSFQNIEAPANLTILVNLPWDQTWSLAAHADAMAIPLRSSDTPNGIVTIVGAAHLGKAMVVTDSSGIRDYLTSEQNSLLVPVQDAAAFAAAIERLWDEPDLRRRLGDVAQGFAQTHCTEEVSMRATIRHILELTGRA</sequence>
<evidence type="ECO:0000259" key="1">
    <source>
        <dbReference type="Pfam" id="PF00534"/>
    </source>
</evidence>
<evidence type="ECO:0000313" key="2">
    <source>
        <dbReference type="EMBL" id="NIJ08976.1"/>
    </source>
</evidence>
<gene>
    <name evidence="2" type="ORF">FHS31_002606</name>
</gene>
<dbReference type="EMBL" id="JAAOZC010000007">
    <property type="protein sequence ID" value="NIJ08976.1"/>
    <property type="molecule type" value="Genomic_DNA"/>
</dbReference>
<feature type="domain" description="Glycosyl transferase family 1" evidence="1">
    <location>
        <begin position="207"/>
        <end position="312"/>
    </location>
</feature>
<dbReference type="RefSeq" id="WP_167074151.1">
    <property type="nucleotide sequence ID" value="NZ_JAAOZC010000007.1"/>
</dbReference>
<organism evidence="2 3">
    <name type="scientific">Sphingomonas vulcanisoli</name>
    <dbReference type="NCBI Taxonomy" id="1658060"/>
    <lineage>
        <taxon>Bacteria</taxon>
        <taxon>Pseudomonadati</taxon>
        <taxon>Pseudomonadota</taxon>
        <taxon>Alphaproteobacteria</taxon>
        <taxon>Sphingomonadales</taxon>
        <taxon>Sphingomonadaceae</taxon>
        <taxon>Sphingomonas</taxon>
    </lineage>
</organism>
<dbReference type="InterPro" id="IPR001296">
    <property type="entry name" value="Glyco_trans_1"/>
</dbReference>
<keyword evidence="3" id="KW-1185">Reference proteome</keyword>
<dbReference type="Proteomes" id="UP000727456">
    <property type="component" value="Unassembled WGS sequence"/>
</dbReference>
<accession>A0ABX0TU45</accession>
<dbReference type="SUPFAM" id="SSF53756">
    <property type="entry name" value="UDP-Glycosyltransferase/glycogen phosphorylase"/>
    <property type="match status" value="1"/>
</dbReference>
<reference evidence="2 3" key="1">
    <citation type="submission" date="2020-03" db="EMBL/GenBank/DDBJ databases">
        <title>Genomic Encyclopedia of Type Strains, Phase III (KMG-III): the genomes of soil and plant-associated and newly described type strains.</title>
        <authorList>
            <person name="Whitman W."/>
        </authorList>
    </citation>
    <scope>NUCLEOTIDE SEQUENCE [LARGE SCALE GENOMIC DNA]</scope>
    <source>
        <strain evidence="2 3">CECT 8804</strain>
    </source>
</reference>
<comment type="caution">
    <text evidence="2">The sequence shown here is derived from an EMBL/GenBank/DDBJ whole genome shotgun (WGS) entry which is preliminary data.</text>
</comment>
<dbReference type="PANTHER" id="PTHR12526:SF590">
    <property type="entry name" value="ALPHA-MALTOSE-1-PHOSPHATE SYNTHASE"/>
    <property type="match status" value="1"/>
</dbReference>
<dbReference type="Pfam" id="PF00534">
    <property type="entry name" value="Glycos_transf_1"/>
    <property type="match status" value="1"/>
</dbReference>
<dbReference type="Gene3D" id="3.40.50.2000">
    <property type="entry name" value="Glycogen Phosphorylase B"/>
    <property type="match status" value="2"/>
</dbReference>
<protein>
    <submittedName>
        <fullName evidence="2">Glycosyltransferase involved in cell wall biosynthesis</fullName>
    </submittedName>
</protein>
<evidence type="ECO:0000313" key="3">
    <source>
        <dbReference type="Proteomes" id="UP000727456"/>
    </source>
</evidence>
<name>A0ABX0TU45_9SPHN</name>
<dbReference type="PANTHER" id="PTHR12526">
    <property type="entry name" value="GLYCOSYLTRANSFERASE"/>
    <property type="match status" value="1"/>
</dbReference>